<keyword evidence="8" id="KW-1185">Reference proteome</keyword>
<organism evidence="7 8">
    <name type="scientific">Dunaliella salina</name>
    <name type="common">Green alga</name>
    <name type="synonym">Protococcus salinus</name>
    <dbReference type="NCBI Taxonomy" id="3046"/>
    <lineage>
        <taxon>Eukaryota</taxon>
        <taxon>Viridiplantae</taxon>
        <taxon>Chlorophyta</taxon>
        <taxon>core chlorophytes</taxon>
        <taxon>Chlorophyceae</taxon>
        <taxon>CS clade</taxon>
        <taxon>Chlamydomonadales</taxon>
        <taxon>Dunaliellaceae</taxon>
        <taxon>Dunaliella</taxon>
    </lineage>
</organism>
<protein>
    <submittedName>
        <fullName evidence="7">Translation elongation factor EF1A/initiation factor IF2gamma</fullName>
    </submittedName>
</protein>
<evidence type="ECO:0000256" key="3">
    <source>
        <dbReference type="ARBA" id="ARBA00022741"/>
    </source>
</evidence>
<keyword evidence="7" id="KW-0251">Elongation factor</keyword>
<dbReference type="Gene3D" id="2.40.30.10">
    <property type="entry name" value="Translation factors"/>
    <property type="match status" value="2"/>
</dbReference>
<feature type="domain" description="Tr-type G" evidence="5">
    <location>
        <begin position="1"/>
        <end position="105"/>
    </location>
</feature>
<evidence type="ECO:0000256" key="2">
    <source>
        <dbReference type="ARBA" id="ARBA00007249"/>
    </source>
</evidence>
<reference evidence="7" key="1">
    <citation type="submission" date="2017-08" db="EMBL/GenBank/DDBJ databases">
        <authorList>
            <person name="Polle J.E."/>
            <person name="Barry K."/>
            <person name="Cushman J."/>
            <person name="Schmutz J."/>
            <person name="Tran D."/>
            <person name="Hathwaick L.T."/>
            <person name="Yim W.C."/>
            <person name="Jenkins J."/>
            <person name="Mckie-Krisberg Z.M."/>
            <person name="Prochnik S."/>
            <person name="Lindquist E."/>
            <person name="Dockter R.B."/>
            <person name="Adam C."/>
            <person name="Molina H."/>
            <person name="Bunkerborg J."/>
            <person name="Jin E."/>
            <person name="Buchheim M."/>
            <person name="Magnuson J."/>
        </authorList>
    </citation>
    <scope>NUCLEOTIDE SEQUENCE</scope>
    <source>
        <strain evidence="7">CCAP 19/18</strain>
    </source>
</reference>
<dbReference type="InterPro" id="IPR000795">
    <property type="entry name" value="T_Tr_GTP-bd_dom"/>
</dbReference>
<dbReference type="CDD" id="cd04093">
    <property type="entry name" value="HBS1_C_III"/>
    <property type="match status" value="1"/>
</dbReference>
<dbReference type="SUPFAM" id="SSF52540">
    <property type="entry name" value="P-loop containing nucleoside triphosphate hydrolases"/>
    <property type="match status" value="1"/>
</dbReference>
<name>A0ABQ7H559_DUNSA</name>
<dbReference type="InterPro" id="IPR009001">
    <property type="entry name" value="Transl_elong_EF1A/Init_IF2_C"/>
</dbReference>
<feature type="domain" description="GTP-eEF1A C-terminal" evidence="6">
    <location>
        <begin position="233"/>
        <end position="333"/>
    </location>
</feature>
<dbReference type="InterPro" id="IPR054696">
    <property type="entry name" value="GTP-eEF1A_C"/>
</dbReference>
<dbReference type="GO" id="GO:0003746">
    <property type="term" value="F:translation elongation factor activity"/>
    <property type="evidence" value="ECO:0007669"/>
    <property type="project" value="UniProtKB-KW"/>
</dbReference>
<evidence type="ECO:0000313" key="7">
    <source>
        <dbReference type="EMBL" id="KAF5841984.1"/>
    </source>
</evidence>
<keyword evidence="4" id="KW-0342">GTP-binding</keyword>
<evidence type="ECO:0000259" key="6">
    <source>
        <dbReference type="Pfam" id="PF22594"/>
    </source>
</evidence>
<dbReference type="EMBL" id="MU069471">
    <property type="protein sequence ID" value="KAF5841984.1"/>
    <property type="molecule type" value="Genomic_DNA"/>
</dbReference>
<dbReference type="Pfam" id="PF22594">
    <property type="entry name" value="GTP-eEF1A_C"/>
    <property type="match status" value="1"/>
</dbReference>
<comment type="function">
    <text evidence="1">This protein promotes the GTP-dependent binding of aminoacyl-tRNA to the A-site of ribosomes during protein biosynthesis.</text>
</comment>
<comment type="similarity">
    <text evidence="2">Belongs to the TRAFAC class translation factor GTPase superfamily. Classic translation factor GTPase family. EF-Tu/EF-1A subfamily.</text>
</comment>
<dbReference type="Pfam" id="PF00009">
    <property type="entry name" value="GTP_EFTU"/>
    <property type="match status" value="1"/>
</dbReference>
<keyword evidence="7" id="KW-0648">Protein biosynthesis</keyword>
<dbReference type="InterPro" id="IPR050100">
    <property type="entry name" value="TRAFAC_GTPase_members"/>
</dbReference>
<accession>A0ABQ7H559</accession>
<dbReference type="Proteomes" id="UP000815325">
    <property type="component" value="Unassembled WGS sequence"/>
</dbReference>
<proteinExistence type="inferred from homology"/>
<keyword evidence="3" id="KW-0547">Nucleotide-binding</keyword>
<dbReference type="InterPro" id="IPR009000">
    <property type="entry name" value="Transl_B-barrel_sf"/>
</dbReference>
<sequence>MIGGAAAADAALLLVDGSHGGFEAGFEVTESSGGGQTREHAQLARSLGVEQVAVVVSKLDLVDNPQERFEHVHATLAPFLHSICGFRPANVQWLPAVGPSGQNLVAQPGPDSALASWWKGPTLAQAIDGFYPRERLTGKPLRLPVSDVFKNKAGALVVAGKVEAGALRAGSKVLVVPGQVSGSIRSMEVGGQPVQLVRAGDAAELALSGMDASGIPTGAVLCHPEFPVPLATKFELRVVVLEVAVPVLKGQSATVHAHVAREVGHISSLIALMSPKTGEVTKTKPRCLLRGQTAMVEVTCHRGLCIEEYSDLKPLGRVALRDGGRTLAVGVVTRLLG</sequence>
<evidence type="ECO:0000313" key="8">
    <source>
        <dbReference type="Proteomes" id="UP000815325"/>
    </source>
</evidence>
<dbReference type="SUPFAM" id="SSF50465">
    <property type="entry name" value="EF-Tu/eEF-1alpha/eIF2-gamma C-terminal domain"/>
    <property type="match status" value="1"/>
</dbReference>
<dbReference type="PANTHER" id="PTHR23115">
    <property type="entry name" value="TRANSLATION FACTOR"/>
    <property type="match status" value="1"/>
</dbReference>
<gene>
    <name evidence="7" type="ORF">DUNSADRAFT_9866</name>
</gene>
<dbReference type="SUPFAM" id="SSF50447">
    <property type="entry name" value="Translation proteins"/>
    <property type="match status" value="1"/>
</dbReference>
<dbReference type="Gene3D" id="3.40.50.300">
    <property type="entry name" value="P-loop containing nucleotide triphosphate hydrolases"/>
    <property type="match status" value="1"/>
</dbReference>
<dbReference type="InterPro" id="IPR027417">
    <property type="entry name" value="P-loop_NTPase"/>
</dbReference>
<evidence type="ECO:0000259" key="5">
    <source>
        <dbReference type="Pfam" id="PF00009"/>
    </source>
</evidence>
<comment type="caution">
    <text evidence="7">The sequence shown here is derived from an EMBL/GenBank/DDBJ whole genome shotgun (WGS) entry which is preliminary data.</text>
</comment>
<evidence type="ECO:0000256" key="1">
    <source>
        <dbReference type="ARBA" id="ARBA00003982"/>
    </source>
</evidence>
<evidence type="ECO:0000256" key="4">
    <source>
        <dbReference type="ARBA" id="ARBA00023134"/>
    </source>
</evidence>